<comment type="similarity">
    <text evidence="2">Belongs to the tryptophan 2-monooxygenase family.</text>
</comment>
<evidence type="ECO:0000256" key="7">
    <source>
        <dbReference type="ARBA" id="ARBA00047321"/>
    </source>
</evidence>
<dbReference type="GO" id="GO:0050361">
    <property type="term" value="F:tryptophan 2-monooxygenase activity"/>
    <property type="evidence" value="ECO:0007669"/>
    <property type="project" value="UniProtKB-EC"/>
</dbReference>
<keyword evidence="10" id="KW-1185">Reference proteome</keyword>
<evidence type="ECO:0000256" key="6">
    <source>
        <dbReference type="ARBA" id="ARBA00023070"/>
    </source>
</evidence>
<keyword evidence="6" id="KW-0073">Auxin biosynthesis</keyword>
<dbReference type="InterPro" id="IPR006311">
    <property type="entry name" value="TAT_signal"/>
</dbReference>
<dbReference type="InterPro" id="IPR019546">
    <property type="entry name" value="TAT_signal_bac_arc"/>
</dbReference>
<organism evidence="9 10">
    <name type="scientific">Parahaliea maris</name>
    <dbReference type="NCBI Taxonomy" id="2716870"/>
    <lineage>
        <taxon>Bacteria</taxon>
        <taxon>Pseudomonadati</taxon>
        <taxon>Pseudomonadota</taxon>
        <taxon>Gammaproteobacteria</taxon>
        <taxon>Cellvibrionales</taxon>
        <taxon>Halieaceae</taxon>
        <taxon>Parahaliea</taxon>
    </lineage>
</organism>
<dbReference type="EMBL" id="VRZA01000006">
    <property type="protein sequence ID" value="TXS91390.1"/>
    <property type="molecule type" value="Genomic_DNA"/>
</dbReference>
<feature type="domain" description="Amine oxidase" evidence="8">
    <location>
        <begin position="61"/>
        <end position="512"/>
    </location>
</feature>
<protein>
    <recommendedName>
        <fullName evidence="4">Tryptophan 2-monooxygenase</fullName>
        <ecNumber evidence="3">1.13.12.3</ecNumber>
    </recommendedName>
</protein>
<dbReference type="RefSeq" id="WP_148069624.1">
    <property type="nucleotide sequence ID" value="NZ_VRZA01000006.1"/>
</dbReference>
<evidence type="ECO:0000256" key="3">
    <source>
        <dbReference type="ARBA" id="ARBA00012535"/>
    </source>
</evidence>
<dbReference type="InterPro" id="IPR050281">
    <property type="entry name" value="Flavin_monoamine_oxidase"/>
</dbReference>
<comment type="pathway">
    <text evidence="1">Plant hormone metabolism; auxin biosynthesis.</text>
</comment>
<reference evidence="9 10" key="1">
    <citation type="submission" date="2019-08" db="EMBL/GenBank/DDBJ databases">
        <title>Parahaliea maris sp. nov., isolated from the surface seawater.</title>
        <authorList>
            <person name="Liu Y."/>
        </authorList>
    </citation>
    <scope>NUCLEOTIDE SEQUENCE [LARGE SCALE GENOMIC DNA]</scope>
    <source>
        <strain evidence="9 10">HSLHS9</strain>
    </source>
</reference>
<dbReference type="SUPFAM" id="SSF51905">
    <property type="entry name" value="FAD/NAD(P)-binding domain"/>
    <property type="match status" value="1"/>
</dbReference>
<dbReference type="Pfam" id="PF01593">
    <property type="entry name" value="Amino_oxidase"/>
    <property type="match status" value="1"/>
</dbReference>
<evidence type="ECO:0000256" key="1">
    <source>
        <dbReference type="ARBA" id="ARBA00004814"/>
    </source>
</evidence>
<dbReference type="Proteomes" id="UP000321039">
    <property type="component" value="Unassembled WGS sequence"/>
</dbReference>
<evidence type="ECO:0000313" key="9">
    <source>
        <dbReference type="EMBL" id="TXS91390.1"/>
    </source>
</evidence>
<keyword evidence="5" id="KW-0732">Signal</keyword>
<dbReference type="Gene3D" id="1.20.1440.240">
    <property type="match status" value="1"/>
</dbReference>
<dbReference type="NCBIfam" id="TIGR01409">
    <property type="entry name" value="TAT_signal_seq"/>
    <property type="match status" value="1"/>
</dbReference>
<evidence type="ECO:0000256" key="5">
    <source>
        <dbReference type="ARBA" id="ARBA00022729"/>
    </source>
</evidence>
<dbReference type="InterPro" id="IPR036188">
    <property type="entry name" value="FAD/NAD-bd_sf"/>
</dbReference>
<accession>A0A5C8ZUY3</accession>
<dbReference type="GO" id="GO:0009851">
    <property type="term" value="P:auxin biosynthetic process"/>
    <property type="evidence" value="ECO:0007669"/>
    <property type="project" value="UniProtKB-KW"/>
</dbReference>
<dbReference type="InterPro" id="IPR002937">
    <property type="entry name" value="Amino_oxidase"/>
</dbReference>
<dbReference type="PANTHER" id="PTHR10742:SF410">
    <property type="entry name" value="LYSINE-SPECIFIC HISTONE DEMETHYLASE 2"/>
    <property type="match status" value="1"/>
</dbReference>
<evidence type="ECO:0000313" key="10">
    <source>
        <dbReference type="Proteomes" id="UP000321039"/>
    </source>
</evidence>
<sequence>MKSTVSRRDFLQALGATMGAGALIAAGSGLGMMPAPAAATTIDHGHLGRSKRRIAVLGSGISGLVAAFELQRAGHEVTVVEASHRPGGRVFTVRHGDLIDEIGNRQYCDFDDEPHLYFNAGAARIPSTHLNILRYCRELGVELEMFINESKTAWIQDDNLLGGKPVRNGEYTANLRGFMAELFAKSLTQAELDAPITEGETESLMAVIRNFGDLDEDLIYRGSVRAGYASGGFLEHGSPREAIGLHELLRSPFARQVLQADEGETGPILMQPVGGMDRIVKGFVDQLGDRIRYRAAVQAVMMKSDGVDVTYEQGGKQHQLSVDYVFNCIPTHLLTGLDNNFSAGYLQALGHIRRGEAYKGAFQAKTRFWEQEDIYGGITWVNAPIKQIWYPTHGIHRRKGIILAAYDFGHGMHFTNLTQAQRVEDMLAQGEKVHANYRQQVEKGVTIAWHRMNHMLGCAARWTDSYRDLNADEAHLMDTLIAPEGGRHFLIGDQVSRHVAWQESAVLSAHRALATFSRQLEMAA</sequence>
<dbReference type="PROSITE" id="PS51318">
    <property type="entry name" value="TAT"/>
    <property type="match status" value="1"/>
</dbReference>
<evidence type="ECO:0000259" key="8">
    <source>
        <dbReference type="Pfam" id="PF01593"/>
    </source>
</evidence>
<dbReference type="EC" id="1.13.12.3" evidence="3"/>
<gene>
    <name evidence="9" type="ORF">FV139_16855</name>
</gene>
<dbReference type="SUPFAM" id="SSF54373">
    <property type="entry name" value="FAD-linked reductases, C-terminal domain"/>
    <property type="match status" value="1"/>
</dbReference>
<evidence type="ECO:0000256" key="2">
    <source>
        <dbReference type="ARBA" id="ARBA00005833"/>
    </source>
</evidence>
<comment type="caution">
    <text evidence="9">The sequence shown here is derived from an EMBL/GenBank/DDBJ whole genome shotgun (WGS) entry which is preliminary data.</text>
</comment>
<dbReference type="AlphaFoldDB" id="A0A5C8ZUY3"/>
<dbReference type="Gene3D" id="3.50.50.60">
    <property type="entry name" value="FAD/NAD(P)-binding domain"/>
    <property type="match status" value="1"/>
</dbReference>
<name>A0A5C8ZUY3_9GAMM</name>
<proteinExistence type="inferred from homology"/>
<comment type="catalytic activity">
    <reaction evidence="7">
        <text>L-tryptophan + O2 = indole-3-acetamide + CO2 + H2O</text>
        <dbReference type="Rhea" id="RHEA:16165"/>
        <dbReference type="ChEBI" id="CHEBI:15377"/>
        <dbReference type="ChEBI" id="CHEBI:15379"/>
        <dbReference type="ChEBI" id="CHEBI:16031"/>
        <dbReference type="ChEBI" id="CHEBI:16526"/>
        <dbReference type="ChEBI" id="CHEBI:57912"/>
        <dbReference type="EC" id="1.13.12.3"/>
    </reaction>
</comment>
<dbReference type="PANTHER" id="PTHR10742">
    <property type="entry name" value="FLAVIN MONOAMINE OXIDASE"/>
    <property type="match status" value="1"/>
</dbReference>
<evidence type="ECO:0000256" key="4">
    <source>
        <dbReference type="ARBA" id="ARBA00017871"/>
    </source>
</evidence>
<dbReference type="Gene3D" id="3.90.660.10">
    <property type="match status" value="1"/>
</dbReference>